<dbReference type="EMBL" id="RDEX01000002">
    <property type="protein sequence ID" value="RLY92180.1"/>
    <property type="molecule type" value="Genomic_DNA"/>
</dbReference>
<comment type="caution">
    <text evidence="2">The sequence shown here is derived from an EMBL/GenBank/DDBJ whole genome shotgun (WGS) entry which is preliminary data.</text>
</comment>
<dbReference type="SUPFAM" id="SSF140453">
    <property type="entry name" value="EsxAB dimer-like"/>
    <property type="match status" value="1"/>
</dbReference>
<comment type="similarity">
    <text evidence="1">Belongs to the WXG100 family.</text>
</comment>
<dbReference type="Proteomes" id="UP000277871">
    <property type="component" value="Unassembled WGS sequence"/>
</dbReference>
<evidence type="ECO:0000313" key="2">
    <source>
        <dbReference type="EMBL" id="RLY92180.1"/>
    </source>
</evidence>
<accession>A0A3L9LXE1</accession>
<evidence type="ECO:0000256" key="1">
    <source>
        <dbReference type="RuleBase" id="RU362001"/>
    </source>
</evidence>
<reference evidence="2 3" key="1">
    <citation type="submission" date="2018-10" db="EMBL/GenBank/DDBJ databases">
        <title>Kocuria tytonicola, new bacteria from the preen glands of American barn owls (Tyto furcata).</title>
        <authorList>
            <person name="Braun M.S."/>
            <person name="Wang E."/>
            <person name="Zimmermann S."/>
            <person name="Boutin S."/>
            <person name="Wagner H."/>
            <person name="Wink M."/>
        </authorList>
    </citation>
    <scope>NUCLEOTIDE SEQUENCE [LARGE SCALE GENOMIC DNA]</scope>
    <source>
        <strain evidence="2 3">473</strain>
    </source>
</reference>
<dbReference type="InterPro" id="IPR036689">
    <property type="entry name" value="ESAT-6-like_sf"/>
</dbReference>
<dbReference type="AlphaFoldDB" id="A0A3L9LXE1"/>
<name>A0A3L9LXE1_9MICC</name>
<evidence type="ECO:0000313" key="3">
    <source>
        <dbReference type="Proteomes" id="UP000277871"/>
    </source>
</evidence>
<sequence length="96" mass="10214">MAHFVVDSDTIAARSQQAHGHIERLSAEVNGMTSTLTDLQGSWTGTASASFQEALQSWRSAQAQVEEAVAQINRALATAGTQYAETEAANARMFAS</sequence>
<dbReference type="InterPro" id="IPR010310">
    <property type="entry name" value="T7SS_ESAT-6-like"/>
</dbReference>
<dbReference type="Pfam" id="PF06013">
    <property type="entry name" value="WXG100"/>
    <property type="match status" value="1"/>
</dbReference>
<protein>
    <recommendedName>
        <fullName evidence="1">ESAT-6-like protein</fullName>
    </recommendedName>
</protein>
<dbReference type="Gene3D" id="1.10.287.1060">
    <property type="entry name" value="ESAT-6-like"/>
    <property type="match status" value="1"/>
</dbReference>
<proteinExistence type="inferred from homology"/>
<dbReference type="NCBIfam" id="TIGR03930">
    <property type="entry name" value="WXG100_ESAT6"/>
    <property type="match status" value="1"/>
</dbReference>
<keyword evidence="3" id="KW-1185">Reference proteome</keyword>
<dbReference type="RefSeq" id="WP_121845559.1">
    <property type="nucleotide sequence ID" value="NZ_PHOA01000020.1"/>
</dbReference>
<dbReference type="OrthoDB" id="4231069at2"/>
<gene>
    <name evidence="2" type="ORF">EAE32_08415</name>
</gene>
<organism evidence="2 3">
    <name type="scientific">Kocuria tytonicola</name>
    <dbReference type="NCBI Taxonomy" id="2055946"/>
    <lineage>
        <taxon>Bacteria</taxon>
        <taxon>Bacillati</taxon>
        <taxon>Actinomycetota</taxon>
        <taxon>Actinomycetes</taxon>
        <taxon>Micrococcales</taxon>
        <taxon>Micrococcaceae</taxon>
        <taxon>Kocuria</taxon>
    </lineage>
</organism>